<sequence length="105" mass="11453">MKRSDFQDEIRELNIAYLMLAQKMLREDRDTAMFRLGIGDEVADLIGGLSSARLVRMATGQMLLPVFRFDDVKLAGLLAGEGRDAASSSIHAAIVAAGRLADENN</sequence>
<comment type="subunit">
    <text evidence="9">Homodimer; disulfide-linked. Forms a heterohexamer composed of two FlhC and four FlhD subunits. Each FlhC binds a FlhD dimer, forming a heterotrimer, and a hexamer assembles by dimerization of two heterotrimers.</text>
</comment>
<keyword evidence="5" id="KW-1015">Disulfide bond</keyword>
<accession>A0A2I6S556</accession>
<dbReference type="GO" id="GO:0003677">
    <property type="term" value="F:DNA binding"/>
    <property type="evidence" value="ECO:0007669"/>
    <property type="project" value="UniProtKB-UniRule"/>
</dbReference>
<protein>
    <recommendedName>
        <fullName evidence="9">Flagellar transcriptional regulator FlhD</fullName>
    </recommendedName>
</protein>
<keyword evidence="6 9" id="KW-0010">Activator</keyword>
<gene>
    <name evidence="9" type="primary">flhD</name>
    <name evidence="10" type="ORF">C0099_05230</name>
</gene>
<organism evidence="10 11">
    <name type="scientific">Pseudazoarcus pumilus</name>
    <dbReference type="NCBI Taxonomy" id="2067960"/>
    <lineage>
        <taxon>Bacteria</taxon>
        <taxon>Pseudomonadati</taxon>
        <taxon>Pseudomonadota</taxon>
        <taxon>Betaproteobacteria</taxon>
        <taxon>Rhodocyclales</taxon>
        <taxon>Zoogloeaceae</taxon>
        <taxon>Pseudazoarcus</taxon>
    </lineage>
</organism>
<name>A0A2I6S556_9RHOO</name>
<dbReference type="EMBL" id="CP025682">
    <property type="protein sequence ID" value="AUN94390.1"/>
    <property type="molecule type" value="Genomic_DNA"/>
</dbReference>
<dbReference type="GO" id="GO:0045893">
    <property type="term" value="P:positive regulation of DNA-templated transcription"/>
    <property type="evidence" value="ECO:0007669"/>
    <property type="project" value="InterPro"/>
</dbReference>
<comment type="domain">
    <text evidence="9">The C-terminal region contains a putative helix-turn-helix (HTH) motif, suggesting that this region may bind DNA.</text>
</comment>
<comment type="subcellular location">
    <subcellularLocation>
        <location evidence="9">Cytoplasm</location>
    </subcellularLocation>
</comment>
<evidence type="ECO:0000256" key="6">
    <source>
        <dbReference type="ARBA" id="ARBA00023159"/>
    </source>
</evidence>
<keyword evidence="7 9" id="KW-0804">Transcription</keyword>
<evidence type="ECO:0000256" key="4">
    <source>
        <dbReference type="ARBA" id="ARBA00023125"/>
    </source>
</evidence>
<keyword evidence="1 9" id="KW-0963">Cytoplasm</keyword>
<dbReference type="NCBIfam" id="NF002783">
    <property type="entry name" value="PRK02909.1-1"/>
    <property type="match status" value="1"/>
</dbReference>
<reference evidence="10 11" key="1">
    <citation type="submission" date="2018-01" db="EMBL/GenBank/DDBJ databases">
        <authorList>
            <person name="Fu G.-Y."/>
        </authorList>
    </citation>
    <scope>NUCLEOTIDE SEQUENCE [LARGE SCALE GENOMIC DNA]</scope>
    <source>
        <strain evidence="10 11">SY39</strain>
    </source>
</reference>
<evidence type="ECO:0000256" key="5">
    <source>
        <dbReference type="ARBA" id="ARBA00023157"/>
    </source>
</evidence>
<dbReference type="AlphaFoldDB" id="A0A2I6S556"/>
<evidence type="ECO:0000256" key="7">
    <source>
        <dbReference type="ARBA" id="ARBA00023163"/>
    </source>
</evidence>
<dbReference type="InterPro" id="IPR036194">
    <property type="entry name" value="FlhD_sf"/>
</dbReference>
<keyword evidence="10" id="KW-0966">Cell projection</keyword>
<dbReference type="OrthoDB" id="5298036at2"/>
<comment type="similarity">
    <text evidence="9">Belongs to the FlhD family.</text>
</comment>
<dbReference type="Pfam" id="PF05247">
    <property type="entry name" value="FlhD"/>
    <property type="match status" value="1"/>
</dbReference>
<keyword evidence="3 9" id="KW-0805">Transcription regulation</keyword>
<dbReference type="GO" id="GO:1902208">
    <property type="term" value="P:regulation of bacterial-type flagellum assembly"/>
    <property type="evidence" value="ECO:0007669"/>
    <property type="project" value="UniProtKB-UniRule"/>
</dbReference>
<evidence type="ECO:0000256" key="8">
    <source>
        <dbReference type="ARBA" id="ARBA00025431"/>
    </source>
</evidence>
<keyword evidence="2 9" id="KW-1005">Bacterial flagellum biogenesis</keyword>
<evidence type="ECO:0000256" key="2">
    <source>
        <dbReference type="ARBA" id="ARBA00022795"/>
    </source>
</evidence>
<keyword evidence="10" id="KW-0282">Flagellum</keyword>
<keyword evidence="11" id="KW-1185">Reference proteome</keyword>
<comment type="caution">
    <text evidence="9">Lacks conserved residue(s) required for the propagation of feature annotation.</text>
</comment>
<evidence type="ECO:0000256" key="1">
    <source>
        <dbReference type="ARBA" id="ARBA00022490"/>
    </source>
</evidence>
<evidence type="ECO:0000313" key="11">
    <source>
        <dbReference type="Proteomes" id="UP000242205"/>
    </source>
</evidence>
<dbReference type="SUPFAM" id="SSF63592">
    <property type="entry name" value="Flagellar transcriptional activator FlhD"/>
    <property type="match status" value="1"/>
</dbReference>
<dbReference type="HAMAP" id="MF_00725">
    <property type="entry name" value="FlhD"/>
    <property type="match status" value="1"/>
</dbReference>
<dbReference type="KEGG" id="atw:C0099_05230"/>
<dbReference type="GO" id="GO:0044780">
    <property type="term" value="P:bacterial-type flagellum assembly"/>
    <property type="evidence" value="ECO:0007669"/>
    <property type="project" value="InterPro"/>
</dbReference>
<keyword evidence="4 9" id="KW-0238">DNA-binding</keyword>
<evidence type="ECO:0000256" key="9">
    <source>
        <dbReference type="HAMAP-Rule" id="MF_00725"/>
    </source>
</evidence>
<dbReference type="GO" id="GO:0005737">
    <property type="term" value="C:cytoplasm"/>
    <property type="evidence" value="ECO:0007669"/>
    <property type="project" value="UniProtKB-SubCell"/>
</dbReference>
<dbReference type="InterPro" id="IPR023559">
    <property type="entry name" value="Flagellar_FlhD"/>
</dbReference>
<evidence type="ECO:0000313" key="10">
    <source>
        <dbReference type="EMBL" id="AUN94390.1"/>
    </source>
</evidence>
<evidence type="ECO:0000256" key="3">
    <source>
        <dbReference type="ARBA" id="ARBA00023015"/>
    </source>
</evidence>
<comment type="function">
    <text evidence="8 9">Functions in complex with FlhC as a master transcriptional regulator that regulates transcription of several flagellar and non-flagellar operons by binding to their promoter region. Activates expression of class 2 flagellar genes, including fliA, which is a flagellum-specific sigma factor that turns on the class 3 genes. Also regulates genes whose products function in a variety of physiological pathways.</text>
</comment>
<dbReference type="RefSeq" id="WP_102246460.1">
    <property type="nucleotide sequence ID" value="NZ_CP025682.1"/>
</dbReference>
<dbReference type="Gene3D" id="1.10.4000.10">
    <property type="entry name" value="Flagellar transcriptional activator FlhD"/>
    <property type="match status" value="1"/>
</dbReference>
<dbReference type="Proteomes" id="UP000242205">
    <property type="component" value="Chromosome"/>
</dbReference>
<keyword evidence="10" id="KW-0969">Cilium</keyword>
<proteinExistence type="inferred from homology"/>